<dbReference type="Pfam" id="PF13302">
    <property type="entry name" value="Acetyltransf_3"/>
    <property type="match status" value="1"/>
</dbReference>
<reference evidence="2 3" key="1">
    <citation type="submission" date="2016-03" db="EMBL/GenBank/DDBJ databases">
        <title>Complete genome sequence of Shewanella psychrophila WP2, a deep sea bacterium isolated from west Pacific sediment.</title>
        <authorList>
            <person name="Xu G."/>
            <person name="Jian H."/>
        </authorList>
    </citation>
    <scope>NUCLEOTIDE SEQUENCE [LARGE SCALE GENOMIC DNA]</scope>
    <source>
        <strain evidence="2 3">WP2</strain>
    </source>
</reference>
<dbReference type="PANTHER" id="PTHR43792:SF1">
    <property type="entry name" value="N-ACETYLTRANSFERASE DOMAIN-CONTAINING PROTEIN"/>
    <property type="match status" value="1"/>
</dbReference>
<dbReference type="InterPro" id="IPR016181">
    <property type="entry name" value="Acyl_CoA_acyltransferase"/>
</dbReference>
<evidence type="ECO:0000313" key="2">
    <source>
        <dbReference type="EMBL" id="AQS37006.1"/>
    </source>
</evidence>
<dbReference type="Gene3D" id="3.40.630.30">
    <property type="match status" value="1"/>
</dbReference>
<dbReference type="PROSITE" id="PS51186">
    <property type="entry name" value="GNAT"/>
    <property type="match status" value="1"/>
</dbReference>
<dbReference type="InterPro" id="IPR000182">
    <property type="entry name" value="GNAT_dom"/>
</dbReference>
<organism evidence="2 3">
    <name type="scientific">Shewanella psychrophila</name>
    <dbReference type="NCBI Taxonomy" id="225848"/>
    <lineage>
        <taxon>Bacteria</taxon>
        <taxon>Pseudomonadati</taxon>
        <taxon>Pseudomonadota</taxon>
        <taxon>Gammaproteobacteria</taxon>
        <taxon>Alteromonadales</taxon>
        <taxon>Shewanellaceae</taxon>
        <taxon>Shewanella</taxon>
    </lineage>
</organism>
<dbReference type="InterPro" id="IPR051531">
    <property type="entry name" value="N-acetyltransferase"/>
</dbReference>
<gene>
    <name evidence="2" type="ORF">Sps_01842</name>
</gene>
<dbReference type="Proteomes" id="UP000189545">
    <property type="component" value="Chromosome"/>
</dbReference>
<dbReference type="AlphaFoldDB" id="A0A1S6HNA5"/>
<dbReference type="EMBL" id="CP014782">
    <property type="protein sequence ID" value="AQS37006.1"/>
    <property type="molecule type" value="Genomic_DNA"/>
</dbReference>
<dbReference type="PANTHER" id="PTHR43792">
    <property type="entry name" value="GNAT FAMILY, PUTATIVE (AFU_ORTHOLOGUE AFUA_3G00765)-RELATED-RELATED"/>
    <property type="match status" value="1"/>
</dbReference>
<feature type="domain" description="N-acetyltransferase" evidence="1">
    <location>
        <begin position="9"/>
        <end position="170"/>
    </location>
</feature>
<keyword evidence="2" id="KW-0687">Ribonucleoprotein</keyword>
<name>A0A1S6HNA5_9GAMM</name>
<dbReference type="OrthoDB" id="7852312at2"/>
<keyword evidence="2" id="KW-0689">Ribosomal protein</keyword>
<dbReference type="SUPFAM" id="SSF55729">
    <property type="entry name" value="Acyl-CoA N-acyltransferases (Nat)"/>
    <property type="match status" value="1"/>
</dbReference>
<dbReference type="STRING" id="225848.Sps_01842"/>
<evidence type="ECO:0000313" key="3">
    <source>
        <dbReference type="Proteomes" id="UP000189545"/>
    </source>
</evidence>
<dbReference type="GO" id="GO:0016747">
    <property type="term" value="F:acyltransferase activity, transferring groups other than amino-acyl groups"/>
    <property type="evidence" value="ECO:0007669"/>
    <property type="project" value="InterPro"/>
</dbReference>
<sequence length="178" mass="20526">MLELYTDRLRLRSLRADDWDNFLMLHQDPIINQFVRRPLEESVIFAKFEYRLAPWQYESGDWLTLVIEEIGTDMFIGYTGLYCVNHDCGHAEVGYMLANEGQGKGYATEGLKAVIDWACLSFQVHKFIGLCAKDNIASAKVLEKNGFQLEGVLRDNYKIDDTWIDDCTYGLLSHERGE</sequence>
<dbReference type="RefSeq" id="WP_077752227.1">
    <property type="nucleotide sequence ID" value="NZ_CP014782.1"/>
</dbReference>
<dbReference type="KEGG" id="spsw:Sps_01842"/>
<dbReference type="GO" id="GO:0005840">
    <property type="term" value="C:ribosome"/>
    <property type="evidence" value="ECO:0007669"/>
    <property type="project" value="UniProtKB-KW"/>
</dbReference>
<protein>
    <submittedName>
        <fullName evidence="2">Acetyltransferase, ribosomal protein N-acetylase</fullName>
    </submittedName>
</protein>
<proteinExistence type="predicted"/>
<keyword evidence="3" id="KW-1185">Reference proteome</keyword>
<accession>A0A1S6HNA5</accession>
<evidence type="ECO:0000259" key="1">
    <source>
        <dbReference type="PROSITE" id="PS51186"/>
    </source>
</evidence>
<keyword evidence="2" id="KW-0808">Transferase</keyword>